<dbReference type="Proteomes" id="UP000285013">
    <property type="component" value="Unassembled WGS sequence"/>
</dbReference>
<organism evidence="1 3">
    <name type="scientific">Bacteroides intestinalis</name>
    <dbReference type="NCBI Taxonomy" id="329854"/>
    <lineage>
        <taxon>Bacteria</taxon>
        <taxon>Pseudomonadati</taxon>
        <taxon>Bacteroidota</taxon>
        <taxon>Bacteroidia</taxon>
        <taxon>Bacteroidales</taxon>
        <taxon>Bacteroidaceae</taxon>
        <taxon>Bacteroides</taxon>
    </lineage>
</organism>
<dbReference type="RefSeq" id="WP_007659953.1">
    <property type="nucleotide sequence ID" value="NZ_CABMMK010000007.1"/>
</dbReference>
<name>A0A3E4KZS9_9BACE</name>
<evidence type="ECO:0000313" key="2">
    <source>
        <dbReference type="EMBL" id="RHL88949.1"/>
    </source>
</evidence>
<dbReference type="InterPro" id="IPR045724">
    <property type="entry name" value="DUF6078"/>
</dbReference>
<evidence type="ECO:0000313" key="1">
    <source>
        <dbReference type="EMBL" id="RGT47572.1"/>
    </source>
</evidence>
<dbReference type="AlphaFoldDB" id="A0A3E4KZS9"/>
<dbReference type="Proteomes" id="UP000284772">
    <property type="component" value="Unassembled WGS sequence"/>
</dbReference>
<evidence type="ECO:0000313" key="3">
    <source>
        <dbReference type="Proteomes" id="UP000284772"/>
    </source>
</evidence>
<sequence>MEKESFDYSKVPHNFGLCAAADCPHADTCLRRIAYTHTPASVTFPPTLNPKTIEAMAGKCEYYRSNQKVRYAKGFVRTTEALAVSASGTFRYGLIGNWGIRRYYQKRKGETLLSPAEQQKVMALARKLGLQQEEYFDSYVEEYNW</sequence>
<accession>A0A3E4KZS9</accession>
<proteinExistence type="predicted"/>
<dbReference type="GeneID" id="26157771"/>
<evidence type="ECO:0000313" key="4">
    <source>
        <dbReference type="Proteomes" id="UP000285013"/>
    </source>
</evidence>
<comment type="caution">
    <text evidence="1">The sequence shown here is derived from an EMBL/GenBank/DDBJ whole genome shotgun (WGS) entry which is preliminary data.</text>
</comment>
<dbReference type="EMBL" id="QRWT01000028">
    <property type="protein sequence ID" value="RGT47572.1"/>
    <property type="molecule type" value="Genomic_DNA"/>
</dbReference>
<dbReference type="Pfam" id="PF19555">
    <property type="entry name" value="DUF6078"/>
    <property type="match status" value="1"/>
</dbReference>
<gene>
    <name evidence="1" type="ORF">DWX27_18870</name>
    <name evidence="2" type="ORF">DWZ95_18125</name>
</gene>
<reference evidence="3 4" key="1">
    <citation type="submission" date="2018-08" db="EMBL/GenBank/DDBJ databases">
        <title>A genome reference for cultivated species of the human gut microbiota.</title>
        <authorList>
            <person name="Zou Y."/>
            <person name="Xue W."/>
            <person name="Luo G."/>
        </authorList>
    </citation>
    <scope>NUCLEOTIDE SEQUENCE [LARGE SCALE GENOMIC DNA]</scope>
    <source>
        <strain evidence="1 3">AF19-10AC</strain>
        <strain evidence="2 4">AF36-16BH</strain>
    </source>
</reference>
<protein>
    <submittedName>
        <fullName evidence="1">Uncharacterized protein</fullName>
    </submittedName>
</protein>
<dbReference type="EMBL" id="QRPE01000026">
    <property type="protein sequence ID" value="RHL88949.1"/>
    <property type="molecule type" value="Genomic_DNA"/>
</dbReference>